<evidence type="ECO:0000256" key="6">
    <source>
        <dbReference type="ARBA" id="ARBA00023040"/>
    </source>
</evidence>
<dbReference type="PANTHER" id="PTHR12011">
    <property type="entry name" value="ADHESION G-PROTEIN COUPLED RECEPTOR"/>
    <property type="match status" value="1"/>
</dbReference>
<evidence type="ECO:0000256" key="12">
    <source>
        <dbReference type="SAM" id="Phobius"/>
    </source>
</evidence>
<keyword evidence="7 12" id="KW-0472">Membrane</keyword>
<keyword evidence="8" id="KW-1015">Disulfide bond</keyword>
<feature type="transmembrane region" description="Helical" evidence="12">
    <location>
        <begin position="173"/>
        <end position="198"/>
    </location>
</feature>
<feature type="transmembrane region" description="Helical" evidence="12">
    <location>
        <begin position="106"/>
        <end position="128"/>
    </location>
</feature>
<keyword evidence="4" id="KW-0732">Signal</keyword>
<evidence type="ECO:0000313" key="15">
    <source>
        <dbReference type="Ensembl" id="ENSLACP00000008143.1"/>
    </source>
</evidence>
<evidence type="ECO:0000256" key="5">
    <source>
        <dbReference type="ARBA" id="ARBA00022989"/>
    </source>
</evidence>
<evidence type="ECO:0000256" key="2">
    <source>
        <dbReference type="ARBA" id="ARBA00022475"/>
    </source>
</evidence>
<dbReference type="InterPro" id="IPR000832">
    <property type="entry name" value="GPCR_2_secretin-like"/>
</dbReference>
<dbReference type="PANTHER" id="PTHR12011:SF326">
    <property type="entry name" value="ADHESION G-PROTEIN COUPLED RECEPTOR G5"/>
    <property type="match status" value="1"/>
</dbReference>
<dbReference type="STRING" id="7897.ENSLACP00000008143"/>
<keyword evidence="2" id="KW-1003">Cell membrane</keyword>
<dbReference type="GO" id="GO:0007166">
    <property type="term" value="P:cell surface receptor signaling pathway"/>
    <property type="evidence" value="ECO:0007669"/>
    <property type="project" value="InterPro"/>
</dbReference>
<dbReference type="eggNOG" id="KOG4193">
    <property type="taxonomic scope" value="Eukaryota"/>
</dbReference>
<feature type="transmembrane region" description="Helical" evidence="12">
    <location>
        <begin position="210"/>
        <end position="232"/>
    </location>
</feature>
<dbReference type="PRINTS" id="PR01422">
    <property type="entry name" value="GPR56ORPHANR"/>
</dbReference>
<dbReference type="Pfam" id="PF00002">
    <property type="entry name" value="7tm_2"/>
    <property type="match status" value="1"/>
</dbReference>
<proteinExistence type="predicted"/>
<evidence type="ECO:0000256" key="1">
    <source>
        <dbReference type="ARBA" id="ARBA00004651"/>
    </source>
</evidence>
<feature type="transmembrane region" description="Helical" evidence="12">
    <location>
        <begin position="331"/>
        <end position="352"/>
    </location>
</feature>
<sequence>LQDENNSKILNENVIGISVEDADIDDLSDPVAITFHHDQLPRNETPICVYWELDKNDTAGRWNSTGCYTSKTQNETICSCNHLTYFAVLLGSRTAIDAAVLTSLTYITYVGCSITVFSLLIVLILSFLSRNLHSDYSSKIHVHLAAALLLLNLSFLLNEWLTSFQNDGLCKAIAVILHFSLLSTFTWMGIEGFHLYMLLVKVYNTYVRHYIVKLGIVGWGLPVSLVSLILIIKKEAYGFYAIQTEGSYKNASMCWITDPTVHYVTNVGYFGCIFVSNTIILVIMALKLLNLTSANRPRWKDACMILGFTSLLGITWGLAFFSFGSLLLPQLYLFTIINSLQGFFVLLWYCALRR</sequence>
<organism evidence="15 16">
    <name type="scientific">Latimeria chalumnae</name>
    <name type="common">Coelacanth</name>
    <dbReference type="NCBI Taxonomy" id="7897"/>
    <lineage>
        <taxon>Eukaryota</taxon>
        <taxon>Metazoa</taxon>
        <taxon>Chordata</taxon>
        <taxon>Craniata</taxon>
        <taxon>Vertebrata</taxon>
        <taxon>Euteleostomi</taxon>
        <taxon>Coelacanthiformes</taxon>
        <taxon>Coelacanthidae</taxon>
        <taxon>Latimeria</taxon>
    </lineage>
</organism>
<dbReference type="InterPro" id="IPR000203">
    <property type="entry name" value="GPS"/>
</dbReference>
<name>H3AES2_LATCH</name>
<dbReference type="Gene3D" id="1.20.1070.10">
    <property type="entry name" value="Rhodopsin 7-helix transmembrane proteins"/>
    <property type="match status" value="1"/>
</dbReference>
<accession>H3AES2</accession>
<dbReference type="Ensembl" id="ENSLACT00000008209.1">
    <property type="protein sequence ID" value="ENSLACP00000008143.1"/>
    <property type="gene ID" value="ENSLACG00000007211.1"/>
</dbReference>
<evidence type="ECO:0000256" key="10">
    <source>
        <dbReference type="ARBA" id="ARBA00023180"/>
    </source>
</evidence>
<dbReference type="Gene3D" id="2.60.220.50">
    <property type="match status" value="1"/>
</dbReference>
<dbReference type="EMBL" id="AFYH01210862">
    <property type="status" value="NOT_ANNOTATED_CDS"/>
    <property type="molecule type" value="Genomic_DNA"/>
</dbReference>
<dbReference type="GO" id="GO:0004930">
    <property type="term" value="F:G protein-coupled receptor activity"/>
    <property type="evidence" value="ECO:0007669"/>
    <property type="project" value="UniProtKB-KW"/>
</dbReference>
<keyword evidence="9" id="KW-0675">Receptor</keyword>
<dbReference type="Proteomes" id="UP000008672">
    <property type="component" value="Unassembled WGS sequence"/>
</dbReference>
<reference evidence="16" key="1">
    <citation type="submission" date="2011-08" db="EMBL/GenBank/DDBJ databases">
        <title>The draft genome of Latimeria chalumnae.</title>
        <authorList>
            <person name="Di Palma F."/>
            <person name="Alfoldi J."/>
            <person name="Johnson J."/>
            <person name="Berlin A."/>
            <person name="Gnerre S."/>
            <person name="Jaffe D."/>
            <person name="MacCallum I."/>
            <person name="Young S."/>
            <person name="Walker B.J."/>
            <person name="Lander E."/>
            <person name="Lindblad-Toh K."/>
        </authorList>
    </citation>
    <scope>NUCLEOTIDE SEQUENCE [LARGE SCALE GENOMIC DNA]</scope>
    <source>
        <strain evidence="16">Wild caught</strain>
    </source>
</reference>
<dbReference type="PROSITE" id="PS50261">
    <property type="entry name" value="G_PROTEIN_RECEP_F2_4"/>
    <property type="match status" value="1"/>
</dbReference>
<evidence type="ECO:0000256" key="3">
    <source>
        <dbReference type="ARBA" id="ARBA00022692"/>
    </source>
</evidence>
<dbReference type="GO" id="GO:0005886">
    <property type="term" value="C:plasma membrane"/>
    <property type="evidence" value="ECO:0007669"/>
    <property type="project" value="UniProtKB-SubCell"/>
</dbReference>
<keyword evidence="6" id="KW-0297">G-protein coupled receptor</keyword>
<evidence type="ECO:0000256" key="9">
    <source>
        <dbReference type="ARBA" id="ARBA00023170"/>
    </source>
</evidence>
<evidence type="ECO:0000259" key="13">
    <source>
        <dbReference type="PROSITE" id="PS50221"/>
    </source>
</evidence>
<dbReference type="EMBL" id="AFYH01210860">
    <property type="status" value="NOT_ANNOTATED_CDS"/>
    <property type="molecule type" value="Genomic_DNA"/>
</dbReference>
<reference evidence="15" key="3">
    <citation type="submission" date="2025-09" db="UniProtKB">
        <authorList>
            <consortium name="Ensembl"/>
        </authorList>
    </citation>
    <scope>IDENTIFICATION</scope>
</reference>
<dbReference type="AlphaFoldDB" id="H3AES2"/>
<keyword evidence="11" id="KW-0807">Transducer</keyword>
<dbReference type="OMA" id="CALGWMW"/>
<dbReference type="PROSITE" id="PS50221">
    <property type="entry name" value="GAIN_B"/>
    <property type="match status" value="1"/>
</dbReference>
<keyword evidence="16" id="KW-1185">Reference proteome</keyword>
<dbReference type="EMBL" id="AFYH01210861">
    <property type="status" value="NOT_ANNOTATED_CDS"/>
    <property type="molecule type" value="Genomic_DNA"/>
</dbReference>
<evidence type="ECO:0000256" key="11">
    <source>
        <dbReference type="ARBA" id="ARBA00023224"/>
    </source>
</evidence>
<reference evidence="15" key="2">
    <citation type="submission" date="2025-08" db="UniProtKB">
        <authorList>
            <consortium name="Ensembl"/>
        </authorList>
    </citation>
    <scope>IDENTIFICATION</scope>
</reference>
<dbReference type="GeneTree" id="ENSGT00940000154285"/>
<dbReference type="PRINTS" id="PR00249">
    <property type="entry name" value="GPCRSECRETIN"/>
</dbReference>
<evidence type="ECO:0000256" key="7">
    <source>
        <dbReference type="ARBA" id="ARBA00023136"/>
    </source>
</evidence>
<dbReference type="InterPro" id="IPR057244">
    <property type="entry name" value="GAIN_B"/>
</dbReference>
<dbReference type="GO" id="GO:0007189">
    <property type="term" value="P:adenylate cyclase-activating G protein-coupled receptor signaling pathway"/>
    <property type="evidence" value="ECO:0007669"/>
    <property type="project" value="TreeGrafter"/>
</dbReference>
<keyword evidence="5 12" id="KW-1133">Transmembrane helix</keyword>
<dbReference type="InterPro" id="IPR017981">
    <property type="entry name" value="GPCR_2-like_7TM"/>
</dbReference>
<feature type="transmembrane region" description="Helical" evidence="12">
    <location>
        <begin position="302"/>
        <end position="325"/>
    </location>
</feature>
<evidence type="ECO:0000256" key="8">
    <source>
        <dbReference type="ARBA" id="ARBA00023157"/>
    </source>
</evidence>
<dbReference type="Pfam" id="PF01825">
    <property type="entry name" value="GPS"/>
    <property type="match status" value="1"/>
</dbReference>
<comment type="subcellular location">
    <subcellularLocation>
        <location evidence="1">Cell membrane</location>
        <topology evidence="1">Multi-pass membrane protein</topology>
    </subcellularLocation>
</comment>
<feature type="transmembrane region" description="Helical" evidence="12">
    <location>
        <begin position="267"/>
        <end position="290"/>
    </location>
</feature>
<dbReference type="FunCoup" id="H3AES2">
    <property type="interactions" value="129"/>
</dbReference>
<feature type="domain" description="G-protein coupled receptors family 2 profile 2" evidence="14">
    <location>
        <begin position="104"/>
        <end position="353"/>
    </location>
</feature>
<dbReference type="HOGENOM" id="CLU_002753_3_9_1"/>
<keyword evidence="3 12" id="KW-0812">Transmembrane</keyword>
<evidence type="ECO:0000256" key="4">
    <source>
        <dbReference type="ARBA" id="ARBA00022729"/>
    </source>
</evidence>
<dbReference type="InterPro" id="IPR003910">
    <property type="entry name" value="GPR1/GPR3/GPR5"/>
</dbReference>
<protein>
    <submittedName>
        <fullName evidence="15">Uncharacterized protein</fullName>
    </submittedName>
</protein>
<dbReference type="SMART" id="SM00303">
    <property type="entry name" value="GPS"/>
    <property type="match status" value="1"/>
</dbReference>
<evidence type="ECO:0000313" key="16">
    <source>
        <dbReference type="Proteomes" id="UP000008672"/>
    </source>
</evidence>
<feature type="domain" description="GAIN-B" evidence="13">
    <location>
        <begin position="1"/>
        <end position="96"/>
    </location>
</feature>
<evidence type="ECO:0000259" key="14">
    <source>
        <dbReference type="PROSITE" id="PS50261"/>
    </source>
</evidence>
<feature type="transmembrane region" description="Helical" evidence="12">
    <location>
        <begin position="140"/>
        <end position="161"/>
    </location>
</feature>
<keyword evidence="10" id="KW-0325">Glycoprotein</keyword>
<dbReference type="InParanoid" id="H3AES2"/>
<dbReference type="InterPro" id="IPR046338">
    <property type="entry name" value="GAIN_dom_sf"/>
</dbReference>